<dbReference type="NCBIfam" id="NF045541">
    <property type="entry name" value="scaf_prot_MCP2"/>
    <property type="match status" value="1"/>
</dbReference>
<feature type="region of interest" description="Disordered" evidence="1">
    <location>
        <begin position="195"/>
        <end position="248"/>
    </location>
</feature>
<sequence length="686" mass="76056">MPEPAPTTRLVTPAFHVRAAVRPQSLNIDARTVDIVWSTGSRGLRWSWEIGDYLEELEISAAAIRLDRLNNGAPLLDTHQRWDLSTVIGVVERAWLEGEEALATVRFSQREDVEAIFRDVRDGIIRNLSVGYFVHRYTVTEESDNKLPIYRATDWEPFEVSFVPFGFDADAQVRMDAARTFARAQDYQGHCVTTEFPTRQASAPADSSPTRDNEVDTMTEEERLAAEEAARAEQDRIRKEAEERSQAAERERAEKIRLMVRKVGLGEDIADDLVKRGVSVADSSTELLDKLAERQGKQGDIKSGLRIEVDTSGSELMREAMQGMLRNRIRPGSVEIKPEWRRYRGLSLLGMAAECIRAAGGDPAGMYPREIAQAALNYNAQAIRAAGMHSTSDFPLILANSVGKTLMAAYQLAAQTFKAFTRRTTVPDFKQIAMVQLGDLTPFEKVNEGGEYKYGTFGESGNWLKVLKYGEIVAITWEAIVNDDLNAFDRIPSMLGAAASQKESAIVWDLVLSNPEYSDGKPVFSAEHGNLAAAGSAITVESLSAGREAMRFQTTSNGNELNIEPAYLIVGPKQELAAYQYTSPNYVPAEPKNVNTKQNTSLQVIVESRIKDYRWYLSADPALVGTIAYAYLEGEEGIFTETREGFEVDGLEVKARLVFGGAWEDYRGMYQNPGAAPSTLQAKAKA</sequence>
<accession>A0ABS3TKG5</accession>
<dbReference type="EMBL" id="JAELYA010000001">
    <property type="protein sequence ID" value="MBO3274135.1"/>
    <property type="molecule type" value="Genomic_DNA"/>
</dbReference>
<proteinExistence type="predicted"/>
<comment type="caution">
    <text evidence="2">The sequence shown here is derived from an EMBL/GenBank/DDBJ whole genome shotgun (WGS) entry which is preliminary data.</text>
</comment>
<evidence type="ECO:0000313" key="2">
    <source>
        <dbReference type="EMBL" id="MBO3274135.1"/>
    </source>
</evidence>
<gene>
    <name evidence="2" type="ORF">JFY56_02735</name>
</gene>
<evidence type="ECO:0000313" key="3">
    <source>
        <dbReference type="Proteomes" id="UP000669060"/>
    </source>
</evidence>
<dbReference type="Pfam" id="PF25209">
    <property type="entry name" value="Phage_capsid_4"/>
    <property type="match status" value="1"/>
</dbReference>
<protein>
    <recommendedName>
        <fullName evidence="4">Bacteriophage Mu GpT domain-containing protein</fullName>
    </recommendedName>
</protein>
<feature type="compositionally biased region" description="Basic and acidic residues" evidence="1">
    <location>
        <begin position="209"/>
        <end position="248"/>
    </location>
</feature>
<name>A0ABS3TKG5_9PSED</name>
<reference evidence="2 3" key="1">
    <citation type="submission" date="2020-12" db="EMBL/GenBank/DDBJ databases">
        <title>Pseudomonas schmalbachii sp. nov. isolated from millipede gut.</title>
        <authorList>
            <person name="Shelomi M."/>
        </authorList>
    </citation>
    <scope>NUCLEOTIDE SEQUENCE [LARGE SCALE GENOMIC DNA]</scope>
    <source>
        <strain evidence="2 3">Milli4</strain>
    </source>
</reference>
<evidence type="ECO:0008006" key="4">
    <source>
        <dbReference type="Google" id="ProtNLM"/>
    </source>
</evidence>
<evidence type="ECO:0000256" key="1">
    <source>
        <dbReference type="SAM" id="MobiDB-lite"/>
    </source>
</evidence>
<dbReference type="RefSeq" id="WP_208311934.1">
    <property type="nucleotide sequence ID" value="NZ_JAELYA010000001.1"/>
</dbReference>
<feature type="compositionally biased region" description="Polar residues" evidence="1">
    <location>
        <begin position="195"/>
        <end position="208"/>
    </location>
</feature>
<keyword evidence="3" id="KW-1185">Reference proteome</keyword>
<dbReference type="Proteomes" id="UP000669060">
    <property type="component" value="Unassembled WGS sequence"/>
</dbReference>
<organism evidence="2 3">
    <name type="scientific">Pseudomonas schmalbachii</name>
    <dbReference type="NCBI Taxonomy" id="2816993"/>
    <lineage>
        <taxon>Bacteria</taxon>
        <taxon>Pseudomonadati</taxon>
        <taxon>Pseudomonadota</taxon>
        <taxon>Gammaproteobacteria</taxon>
        <taxon>Pseudomonadales</taxon>
        <taxon>Pseudomonadaceae</taxon>
        <taxon>Pseudomonas</taxon>
    </lineage>
</organism>